<keyword evidence="4" id="KW-1185">Reference proteome</keyword>
<reference evidence="3 4" key="1">
    <citation type="submission" date="2016-10" db="EMBL/GenBank/DDBJ databases">
        <authorList>
            <person name="de Groot N.N."/>
        </authorList>
    </citation>
    <scope>NUCLEOTIDE SEQUENCE [LARGE SCALE GENOMIC DNA]</scope>
    <source>
        <strain evidence="3 4">DSM 24677</strain>
    </source>
</reference>
<dbReference type="AlphaFoldDB" id="A0A1H3M4A8"/>
<dbReference type="InterPro" id="IPR036779">
    <property type="entry name" value="LysM_dom_sf"/>
</dbReference>
<feature type="transmembrane region" description="Helical" evidence="1">
    <location>
        <begin position="12"/>
        <end position="31"/>
    </location>
</feature>
<dbReference type="CDD" id="cd00118">
    <property type="entry name" value="LysM"/>
    <property type="match status" value="1"/>
</dbReference>
<dbReference type="SUPFAM" id="SSF54106">
    <property type="entry name" value="LysM domain"/>
    <property type="match status" value="1"/>
</dbReference>
<dbReference type="PROSITE" id="PS51782">
    <property type="entry name" value="LYSM"/>
    <property type="match status" value="1"/>
</dbReference>
<name>A0A1H3M4A8_9RHOB</name>
<dbReference type="Pfam" id="PF01476">
    <property type="entry name" value="LysM"/>
    <property type="match status" value="1"/>
</dbReference>
<dbReference type="GeneID" id="78126054"/>
<dbReference type="STRING" id="576131.SAMN05444486_103349"/>
<sequence length="275" mass="28836">MKQHTPPNPHLVRLLIIGAAFLTVTLALILMQPSNSSLAELPEIETPYSDTPDDNTVARADTGLINLMRTPTASQDAPVDEITAGVLASLSGAPKATTTAPAQDDPLRSMTAGVLASLTGPAPKRPATGASMQDLVTQALKQGQSDAYIDALINEAAATGSIAVPSALRTEAGRVDTATLLAALVRKSNPEAAITPTIDTNSNGVEVRVVQRAGETKRYNFYTVQSGDSLGAIAHRFYGDAAFYTSIFDANRQILSSPDRVRAGQRLSIPEITSG</sequence>
<protein>
    <submittedName>
        <fullName evidence="3">Nucleoid-associated protein YgaU, contains BON and LysM domains</fullName>
    </submittedName>
</protein>
<keyword evidence="1" id="KW-0472">Membrane</keyword>
<evidence type="ECO:0000313" key="4">
    <source>
        <dbReference type="Proteomes" id="UP000199026"/>
    </source>
</evidence>
<dbReference type="InterPro" id="IPR052196">
    <property type="entry name" value="Bact_Kbp"/>
</dbReference>
<dbReference type="Gene3D" id="3.10.350.10">
    <property type="entry name" value="LysM domain"/>
    <property type="match status" value="1"/>
</dbReference>
<dbReference type="PANTHER" id="PTHR34700:SF8">
    <property type="entry name" value="POTASSIUM BINDING PROTEIN KBP"/>
    <property type="match status" value="1"/>
</dbReference>
<feature type="domain" description="LysM" evidence="2">
    <location>
        <begin position="220"/>
        <end position="269"/>
    </location>
</feature>
<evidence type="ECO:0000313" key="3">
    <source>
        <dbReference type="EMBL" id="SDY71049.1"/>
    </source>
</evidence>
<accession>A0A1H3M4A8</accession>
<proteinExistence type="predicted"/>
<organism evidence="3 4">
    <name type="scientific">Lentibacter algarum</name>
    <dbReference type="NCBI Taxonomy" id="576131"/>
    <lineage>
        <taxon>Bacteria</taxon>
        <taxon>Pseudomonadati</taxon>
        <taxon>Pseudomonadota</taxon>
        <taxon>Alphaproteobacteria</taxon>
        <taxon>Rhodobacterales</taxon>
        <taxon>Roseobacteraceae</taxon>
        <taxon>Lentibacter</taxon>
    </lineage>
</organism>
<gene>
    <name evidence="3" type="ORF">SAMN05444486_103349</name>
</gene>
<evidence type="ECO:0000256" key="1">
    <source>
        <dbReference type="SAM" id="Phobius"/>
    </source>
</evidence>
<dbReference type="EMBL" id="FNPR01000003">
    <property type="protein sequence ID" value="SDY71049.1"/>
    <property type="molecule type" value="Genomic_DNA"/>
</dbReference>
<keyword evidence="1" id="KW-0812">Transmembrane</keyword>
<dbReference type="SMART" id="SM00257">
    <property type="entry name" value="LysM"/>
    <property type="match status" value="1"/>
</dbReference>
<dbReference type="RefSeq" id="WP_218140887.1">
    <property type="nucleotide sequence ID" value="NZ_CALJFH010000027.1"/>
</dbReference>
<dbReference type="InterPro" id="IPR018392">
    <property type="entry name" value="LysM"/>
</dbReference>
<evidence type="ECO:0000259" key="2">
    <source>
        <dbReference type="PROSITE" id="PS51782"/>
    </source>
</evidence>
<dbReference type="PANTHER" id="PTHR34700">
    <property type="entry name" value="POTASSIUM BINDING PROTEIN KBP"/>
    <property type="match status" value="1"/>
</dbReference>
<keyword evidence="1" id="KW-1133">Transmembrane helix</keyword>
<dbReference type="Proteomes" id="UP000199026">
    <property type="component" value="Unassembled WGS sequence"/>
</dbReference>